<evidence type="ECO:0008006" key="3">
    <source>
        <dbReference type="Google" id="ProtNLM"/>
    </source>
</evidence>
<sequence>MSEPTVSTPYGVLDRAALLKAQQSFDTRVLLQMVEALDRFIAGAREQDGLRDQLLELHRVSHSVINGAGLSGSSDATLPELATDILMELNEMVTMLRGWCTPLEELQALSVPE</sequence>
<dbReference type="EMBL" id="NISI01000001">
    <property type="protein sequence ID" value="OWR04932.1"/>
    <property type="molecule type" value="Genomic_DNA"/>
</dbReference>
<evidence type="ECO:0000313" key="1">
    <source>
        <dbReference type="EMBL" id="OWR04932.1"/>
    </source>
</evidence>
<dbReference type="Proteomes" id="UP000197446">
    <property type="component" value="Unassembled WGS sequence"/>
</dbReference>
<dbReference type="OrthoDB" id="582700at2"/>
<keyword evidence="2" id="KW-1185">Reference proteome</keyword>
<name>A0A254NDH6_9BURK</name>
<dbReference type="InterPro" id="IPR049837">
    <property type="entry name" value="TnpC_reg-like"/>
</dbReference>
<dbReference type="NCBIfam" id="NF041282">
    <property type="entry name" value="TnpC_regulator"/>
    <property type="match status" value="1"/>
</dbReference>
<protein>
    <recommendedName>
        <fullName evidence="3">Transposase</fullName>
    </recommendedName>
</protein>
<dbReference type="RefSeq" id="WP_088481147.1">
    <property type="nucleotide sequence ID" value="NZ_NISI01000001.1"/>
</dbReference>
<proteinExistence type="predicted"/>
<reference evidence="1 2" key="1">
    <citation type="journal article" date="2007" name="Int. J. Syst. Evol. Microbiol.">
        <title>Description of Pelomonas aquatica sp. nov. and Pelomonas puraquae sp. nov., isolated from industrial and haemodialysis water.</title>
        <authorList>
            <person name="Gomila M."/>
            <person name="Bowien B."/>
            <person name="Falsen E."/>
            <person name="Moore E.R."/>
            <person name="Lalucat J."/>
        </authorList>
    </citation>
    <scope>NUCLEOTIDE SEQUENCE [LARGE SCALE GENOMIC DNA]</scope>
    <source>
        <strain evidence="1 2">CCUG 52769</strain>
    </source>
</reference>
<organism evidence="1 2">
    <name type="scientific">Roseateles puraquae</name>
    <dbReference type="NCBI Taxonomy" id="431059"/>
    <lineage>
        <taxon>Bacteria</taxon>
        <taxon>Pseudomonadati</taxon>
        <taxon>Pseudomonadota</taxon>
        <taxon>Betaproteobacteria</taxon>
        <taxon>Burkholderiales</taxon>
        <taxon>Sphaerotilaceae</taxon>
        <taxon>Roseateles</taxon>
    </lineage>
</organism>
<accession>A0A254NDH6</accession>
<comment type="caution">
    <text evidence="1">The sequence shown here is derived from an EMBL/GenBank/DDBJ whole genome shotgun (WGS) entry which is preliminary data.</text>
</comment>
<evidence type="ECO:0000313" key="2">
    <source>
        <dbReference type="Proteomes" id="UP000197446"/>
    </source>
</evidence>
<dbReference type="AlphaFoldDB" id="A0A254NDH6"/>
<gene>
    <name evidence="1" type="ORF">CDO81_00075</name>
</gene>